<feature type="transmembrane region" description="Helical" evidence="6">
    <location>
        <begin position="210"/>
        <end position="230"/>
    </location>
</feature>
<keyword evidence="4 6" id="KW-1133">Transmembrane helix</keyword>
<sequence length="377" mass="41979">MWKKTCHGCNINIFSTNYTASVVIRLIHGLLDGVIPIAKTIVSEISNERNIALGTSSIFVGPILCGYLSDPTRIPFLVDHFPIFEKQPFLFPFLISAVLLVISIILYLILSVETLTEEERAHTQKLRDGLKKGFSAILRKSRSKLDSKEQLLITFNEQSSPRHLFKQKDFLLTMILFAVISFIQMGADTILLVALASPVRIGGLNLSNDIVSLVMGIASPFQLFLMLLSPVLSQLFPYKSQFGWEIFLFSLLIFIAPFILKLGNADPMLVTGILMAYLALLTVIRALWMNTGIVLFANLSYKEVRGTIMGLGQMIGGVCRFLGPLIVPVVYSWSCRPHKWIDSGFCFYILGICGMLCSALAIWISEETNTTKGSLKK</sequence>
<dbReference type="GO" id="GO:0022857">
    <property type="term" value="F:transmembrane transporter activity"/>
    <property type="evidence" value="ECO:0007669"/>
    <property type="project" value="InterPro"/>
</dbReference>
<reference evidence="7" key="1">
    <citation type="submission" date="2010-02" db="EMBL/GenBank/DDBJ databases">
        <title>Sequencing and annotation of the Blastocystis hominis genome.</title>
        <authorList>
            <person name="Wincker P."/>
        </authorList>
    </citation>
    <scope>NUCLEOTIDE SEQUENCE</scope>
    <source>
        <strain evidence="7">Singapore isolate B</strain>
    </source>
</reference>
<accession>D8M5B7</accession>
<feature type="transmembrane region" description="Helical" evidence="6">
    <location>
        <begin position="242"/>
        <end position="260"/>
    </location>
</feature>
<keyword evidence="5 6" id="KW-0472">Membrane</keyword>
<feature type="transmembrane region" description="Helical" evidence="6">
    <location>
        <begin position="170"/>
        <end position="198"/>
    </location>
</feature>
<dbReference type="OMA" id="TKEYGSK"/>
<evidence type="ECO:0000256" key="6">
    <source>
        <dbReference type="SAM" id="Phobius"/>
    </source>
</evidence>
<dbReference type="GO" id="GO:0016020">
    <property type="term" value="C:membrane"/>
    <property type="evidence" value="ECO:0007669"/>
    <property type="project" value="UniProtKB-SubCell"/>
</dbReference>
<name>D8M5B7_BLAHO</name>
<dbReference type="GeneID" id="24922723"/>
<dbReference type="InParanoid" id="D8M5B7"/>
<protein>
    <recommendedName>
        <fullName evidence="9">Major facilitator superfamily (MFS) profile domain-containing protein</fullName>
    </recommendedName>
</protein>
<dbReference type="InterPro" id="IPR036259">
    <property type="entry name" value="MFS_trans_sf"/>
</dbReference>
<dbReference type="EMBL" id="FN668657">
    <property type="protein sequence ID" value="CBK23256.2"/>
    <property type="molecule type" value="Genomic_DNA"/>
</dbReference>
<dbReference type="RefSeq" id="XP_012897304.1">
    <property type="nucleotide sequence ID" value="XM_013041850.1"/>
</dbReference>
<keyword evidence="3 6" id="KW-0812">Transmembrane</keyword>
<keyword evidence="2" id="KW-0813">Transport</keyword>
<evidence type="ECO:0008006" key="9">
    <source>
        <dbReference type="Google" id="ProtNLM"/>
    </source>
</evidence>
<dbReference type="Pfam" id="PF07690">
    <property type="entry name" value="MFS_1"/>
    <property type="match status" value="1"/>
</dbReference>
<dbReference type="PANTHER" id="PTHR23504:SF15">
    <property type="entry name" value="MAJOR FACILITATOR SUPERFAMILY (MFS) PROFILE DOMAIN-CONTAINING PROTEIN"/>
    <property type="match status" value="1"/>
</dbReference>
<evidence type="ECO:0000256" key="1">
    <source>
        <dbReference type="ARBA" id="ARBA00004141"/>
    </source>
</evidence>
<evidence type="ECO:0000256" key="4">
    <source>
        <dbReference type="ARBA" id="ARBA00022989"/>
    </source>
</evidence>
<evidence type="ECO:0000313" key="7">
    <source>
        <dbReference type="EMBL" id="CBK23256.2"/>
    </source>
</evidence>
<dbReference type="PANTHER" id="PTHR23504">
    <property type="entry name" value="MAJOR FACILITATOR SUPERFAMILY DOMAIN-CONTAINING PROTEIN 10"/>
    <property type="match status" value="1"/>
</dbReference>
<gene>
    <name evidence="7" type="ORF">GSBLH_T00006599001</name>
</gene>
<evidence type="ECO:0000256" key="5">
    <source>
        <dbReference type="ARBA" id="ARBA00023136"/>
    </source>
</evidence>
<feature type="transmembrane region" description="Helical" evidence="6">
    <location>
        <begin position="89"/>
        <end position="110"/>
    </location>
</feature>
<dbReference type="AlphaFoldDB" id="D8M5B7"/>
<evidence type="ECO:0000256" key="3">
    <source>
        <dbReference type="ARBA" id="ARBA00022692"/>
    </source>
</evidence>
<dbReference type="Gene3D" id="1.20.1250.20">
    <property type="entry name" value="MFS general substrate transporter like domains"/>
    <property type="match status" value="1"/>
</dbReference>
<evidence type="ECO:0000256" key="2">
    <source>
        <dbReference type="ARBA" id="ARBA00022448"/>
    </source>
</evidence>
<feature type="transmembrane region" description="Helical" evidence="6">
    <location>
        <begin position="345"/>
        <end position="364"/>
    </location>
</feature>
<evidence type="ECO:0000313" key="8">
    <source>
        <dbReference type="Proteomes" id="UP000008312"/>
    </source>
</evidence>
<proteinExistence type="predicted"/>
<organism evidence="7">
    <name type="scientific">Blastocystis hominis</name>
    <dbReference type="NCBI Taxonomy" id="12968"/>
    <lineage>
        <taxon>Eukaryota</taxon>
        <taxon>Sar</taxon>
        <taxon>Stramenopiles</taxon>
        <taxon>Bigyra</taxon>
        <taxon>Opalozoa</taxon>
        <taxon>Opalinata</taxon>
        <taxon>Blastocystidae</taxon>
        <taxon>Blastocystis</taxon>
    </lineage>
</organism>
<dbReference type="OrthoDB" id="419616at2759"/>
<dbReference type="InterPro" id="IPR011701">
    <property type="entry name" value="MFS"/>
</dbReference>
<dbReference type="SUPFAM" id="SSF103473">
    <property type="entry name" value="MFS general substrate transporter"/>
    <property type="match status" value="1"/>
</dbReference>
<dbReference type="Proteomes" id="UP000008312">
    <property type="component" value="Unassembled WGS sequence"/>
</dbReference>
<feature type="transmembrane region" description="Helical" evidence="6">
    <location>
        <begin position="311"/>
        <end position="333"/>
    </location>
</feature>
<feature type="transmembrane region" description="Helical" evidence="6">
    <location>
        <begin position="272"/>
        <end position="299"/>
    </location>
</feature>
<comment type="subcellular location">
    <subcellularLocation>
        <location evidence="1">Membrane</location>
        <topology evidence="1">Multi-pass membrane protein</topology>
    </subcellularLocation>
</comment>
<keyword evidence="8" id="KW-1185">Reference proteome</keyword>